<evidence type="ECO:0000256" key="1">
    <source>
        <dbReference type="ARBA" id="ARBA00006738"/>
    </source>
</evidence>
<dbReference type="RefSeq" id="WP_025423775.1">
    <property type="nucleotide sequence ID" value="NZ_CP006569.1"/>
</dbReference>
<dbReference type="OrthoDB" id="9794876at2"/>
<protein>
    <recommendedName>
        <fullName evidence="2">UPF0102 protein Sant_3672</fullName>
    </recommendedName>
</protein>
<evidence type="ECO:0000313" key="4">
    <source>
        <dbReference type="EMBL" id="AHF78652.1"/>
    </source>
</evidence>
<organism evidence="4 5">
    <name type="scientific">Sodalis praecaptivus</name>
    <dbReference type="NCBI Taxonomy" id="1239307"/>
    <lineage>
        <taxon>Bacteria</taxon>
        <taxon>Pseudomonadati</taxon>
        <taxon>Pseudomonadota</taxon>
        <taxon>Gammaproteobacteria</taxon>
        <taxon>Enterobacterales</taxon>
        <taxon>Bruguierivoracaceae</taxon>
        <taxon>Sodalis</taxon>
    </lineage>
</organism>
<dbReference type="InterPro" id="IPR011856">
    <property type="entry name" value="tRNA_endonuc-like_dom_sf"/>
</dbReference>
<dbReference type="InterPro" id="IPR003509">
    <property type="entry name" value="UPF0102_YraN-like"/>
</dbReference>
<dbReference type="EMBL" id="CP006569">
    <property type="protein sequence ID" value="AHF78652.1"/>
    <property type="molecule type" value="Genomic_DNA"/>
</dbReference>
<keyword evidence="4" id="KW-0255">Endonuclease</keyword>
<dbReference type="Proteomes" id="UP000019028">
    <property type="component" value="Chromosome"/>
</dbReference>
<sequence>MAEIPAGPTHSGAVSGRSRGAQAERFARRRLEQAGLRFVAANMQVRGGEIDLIMREGMTWVFVEVRYRRSDTFGTAAESVTARKRRRLLRAAQVWLAQRGASFDTSACRFDIIAITGSRVEWLKDAFGAP</sequence>
<evidence type="ECO:0000256" key="2">
    <source>
        <dbReference type="HAMAP-Rule" id="MF_00048"/>
    </source>
</evidence>
<name>W0I1K7_9GAMM</name>
<dbReference type="HOGENOM" id="CLU_115353_1_0_6"/>
<keyword evidence="5" id="KW-1185">Reference proteome</keyword>
<dbReference type="KEGG" id="sod:Sant_3672"/>
<dbReference type="SUPFAM" id="SSF52980">
    <property type="entry name" value="Restriction endonuclease-like"/>
    <property type="match status" value="1"/>
</dbReference>
<accession>W0I1K7</accession>
<proteinExistence type="inferred from homology"/>
<dbReference type="Gene3D" id="3.40.1350.10">
    <property type="match status" value="1"/>
</dbReference>
<comment type="similarity">
    <text evidence="1 2">Belongs to the UPF0102 family.</text>
</comment>
<evidence type="ECO:0000256" key="3">
    <source>
        <dbReference type="SAM" id="MobiDB-lite"/>
    </source>
</evidence>
<dbReference type="GO" id="GO:0003676">
    <property type="term" value="F:nucleic acid binding"/>
    <property type="evidence" value="ECO:0007669"/>
    <property type="project" value="InterPro"/>
</dbReference>
<dbReference type="NCBIfam" id="TIGR00252">
    <property type="entry name" value="YraN family protein"/>
    <property type="match status" value="1"/>
</dbReference>
<dbReference type="PANTHER" id="PTHR34039:SF1">
    <property type="entry name" value="UPF0102 PROTEIN YRAN"/>
    <property type="match status" value="1"/>
</dbReference>
<dbReference type="PATRIC" id="fig|1239307.3.peg.4061"/>
<dbReference type="Pfam" id="PF02021">
    <property type="entry name" value="UPF0102"/>
    <property type="match status" value="1"/>
</dbReference>
<dbReference type="NCBIfam" id="NF009150">
    <property type="entry name" value="PRK12497.1-3"/>
    <property type="match status" value="1"/>
</dbReference>
<keyword evidence="4" id="KW-0378">Hydrolase</keyword>
<gene>
    <name evidence="4" type="ORF">Sant_3672</name>
</gene>
<keyword evidence="4" id="KW-0540">Nuclease</keyword>
<feature type="region of interest" description="Disordered" evidence="3">
    <location>
        <begin position="1"/>
        <end position="20"/>
    </location>
</feature>
<reference evidence="4 5" key="1">
    <citation type="journal article" date="2014" name="Genome Biol. Evol.">
        <title>Genome degeneration and adaptation in a nascent stage of symbiosis.</title>
        <authorList>
            <person name="Oakeson K.F."/>
            <person name="Gil R."/>
            <person name="Clayton A.L."/>
            <person name="Dunn D.M."/>
            <person name="von Niederhausern A.C."/>
            <person name="Hamil C."/>
            <person name="Aoyagi A."/>
            <person name="Duval B."/>
            <person name="Baca A."/>
            <person name="Silva F.J."/>
            <person name="Vallier A."/>
            <person name="Jackson D.G."/>
            <person name="Latorre A."/>
            <person name="Weiss R.B."/>
            <person name="Heddi A."/>
            <person name="Moya A."/>
            <person name="Dale C."/>
        </authorList>
    </citation>
    <scope>NUCLEOTIDE SEQUENCE [LARGE SCALE GENOMIC DNA]</scope>
    <source>
        <strain evidence="4 5">HS1</strain>
    </source>
</reference>
<dbReference type="AlphaFoldDB" id="W0I1K7"/>
<dbReference type="PANTHER" id="PTHR34039">
    <property type="entry name" value="UPF0102 PROTEIN YRAN"/>
    <property type="match status" value="1"/>
</dbReference>
<dbReference type="HAMAP" id="MF_00048">
    <property type="entry name" value="UPF0102"/>
    <property type="match status" value="1"/>
</dbReference>
<evidence type="ECO:0000313" key="5">
    <source>
        <dbReference type="Proteomes" id="UP000019028"/>
    </source>
</evidence>
<dbReference type="GO" id="GO:0004519">
    <property type="term" value="F:endonuclease activity"/>
    <property type="evidence" value="ECO:0007669"/>
    <property type="project" value="UniProtKB-KW"/>
</dbReference>
<dbReference type="InterPro" id="IPR011335">
    <property type="entry name" value="Restrct_endonuc-II-like"/>
</dbReference>